<feature type="signal peptide" evidence="1">
    <location>
        <begin position="1"/>
        <end position="17"/>
    </location>
</feature>
<comment type="caution">
    <text evidence="2">The sequence shown here is derived from an EMBL/GenBank/DDBJ whole genome shotgun (WGS) entry which is preliminary data.</text>
</comment>
<dbReference type="AlphaFoldDB" id="A0A2H3KVB8"/>
<dbReference type="OrthoDB" id="1436251at2"/>
<accession>A0A2H3KVB8</accession>
<feature type="chain" id="PRO_5013756389" evidence="1">
    <location>
        <begin position="18"/>
        <end position="489"/>
    </location>
</feature>
<evidence type="ECO:0000313" key="2">
    <source>
        <dbReference type="EMBL" id="PDS24438.1"/>
    </source>
</evidence>
<gene>
    <name evidence="2" type="ORF">B0A77_07845</name>
</gene>
<evidence type="ECO:0000256" key="1">
    <source>
        <dbReference type="SAM" id="SignalP"/>
    </source>
</evidence>
<organism evidence="2 3">
    <name type="scientific">Flavobacterium branchiophilum</name>
    <dbReference type="NCBI Taxonomy" id="55197"/>
    <lineage>
        <taxon>Bacteria</taxon>
        <taxon>Pseudomonadati</taxon>
        <taxon>Bacteroidota</taxon>
        <taxon>Flavobacteriia</taxon>
        <taxon>Flavobacteriales</taxon>
        <taxon>Flavobacteriaceae</taxon>
        <taxon>Flavobacterium</taxon>
    </lineage>
</organism>
<protein>
    <submittedName>
        <fullName evidence="2">Uncharacterized protein</fullName>
    </submittedName>
</protein>
<sequence length="489" mass="55722">MKKIIILALFVATTGFAQTFRWSEGTATVENETDFKIDHYFYGRLFKVKTKYNQDTFNKDVIVDIVDPKDDFESEVVNASLEQPVMGLNMKTLIDLFHLNEKNFMYFVTEFDRSTKMNQLFWNTSNIDTGNKSKYNLITSFPGKNGVNPGDYYVAQSPNKAFYVALKVPSYDKKVNQKITFTLLDKTCKVVKESEYEFPFSSKQSGNQQLFVSDEGVVFMIKEIDLPKVKPYKSLYVWNPATDAVVEESLKLDNDLQIHQIKGQFDANDFYIHGLYTDKNSRDFQFSVSFSGSDGVNSLGVLCAKFDAKGTRKYLTLNETGKINDLNIKNFVVSGDKTWALMDHLFVMSKRRPLAQTNMKIINDYTYSNDGIEVGLIDNATGKLEWLHSTKISNPSSVNDNGDLLSYMYTVNNDGVTLLYNQHKSIYESKIPVIQKYTKTGKLISNTPLSNVLPSKYSLDNSTFVKVENNKYIVRCKLGSSVKYGYLTL</sequence>
<proteinExistence type="predicted"/>
<name>A0A2H3KVB8_9FLAO</name>
<dbReference type="EMBL" id="PCMW01000042">
    <property type="protein sequence ID" value="PDS24438.1"/>
    <property type="molecule type" value="Genomic_DNA"/>
</dbReference>
<keyword evidence="1" id="KW-0732">Signal</keyword>
<dbReference type="Proteomes" id="UP000220828">
    <property type="component" value="Unassembled WGS sequence"/>
</dbReference>
<evidence type="ECO:0000313" key="3">
    <source>
        <dbReference type="Proteomes" id="UP000220828"/>
    </source>
</evidence>
<dbReference type="RefSeq" id="WP_097554089.1">
    <property type="nucleotide sequence ID" value="NZ_PCMW01000042.1"/>
</dbReference>
<reference evidence="2 3" key="1">
    <citation type="submission" date="2017-09" db="EMBL/GenBank/DDBJ databases">
        <title>Whole genomes of Flavobacteriaceae.</title>
        <authorList>
            <person name="Stine C."/>
            <person name="Li C."/>
            <person name="Tadesse D."/>
        </authorList>
    </citation>
    <scope>NUCLEOTIDE SEQUENCE [LARGE SCALE GENOMIC DNA]</scope>
    <source>
        <strain evidence="2 3">ATCC 35036</strain>
    </source>
</reference>